<reference evidence="8 9" key="1">
    <citation type="submission" date="2019-05" db="EMBL/GenBank/DDBJ databases">
        <authorList>
            <person name="Lee S.D."/>
        </authorList>
    </citation>
    <scope>NUCLEOTIDE SEQUENCE [LARGE SCALE GENOMIC DNA]</scope>
    <source>
        <strain evidence="8 9">GH2-6</strain>
    </source>
</reference>
<evidence type="ECO:0000256" key="2">
    <source>
        <dbReference type="ARBA" id="ARBA00010790"/>
    </source>
</evidence>
<dbReference type="GO" id="GO:0016614">
    <property type="term" value="F:oxidoreductase activity, acting on CH-OH group of donors"/>
    <property type="evidence" value="ECO:0007669"/>
    <property type="project" value="InterPro"/>
</dbReference>
<evidence type="ECO:0000256" key="5">
    <source>
        <dbReference type="ARBA" id="ARBA00023002"/>
    </source>
</evidence>
<feature type="domain" description="Glucose-methanol-choline oxidoreductase N-terminal" evidence="6">
    <location>
        <begin position="200"/>
        <end position="292"/>
    </location>
</feature>
<sequence length="494" mass="53261">MNRSPDVVIIGSGMGGATLAAALAPTGAEIVILERGEQIPDDAPARDPDRIYKNSAFRSDETWLDGQGKRFSPGNYYNVGGNSKFYGAVLLRYRRQDFQAMEHEGGISPAWPFPYETLAPYYAAAETLYQVRGDVTSDATEPTHDGPYPFPPVPDEPAIAAVRERLVKAGVRPFTLPLGVDIDTWLSHGADGWDGYPDIRSGKMDAETCGLAAALSHDNVMLVTGARVTGLETEAGGRRIARVSYDKDGETVTLTPRFVALAAGAVQSAALLLRNGLANSSDQVGRNFMNHNASALIAYDPRFVNDSTYQKTFGINDWYLSDGHNGSPLGNVQLLGRVVPKILKANVPSLPMAACRHISRHAVDLYAISEDLPDPESRVVVKGDDIQLIWRRSNMVAHHRLVEKTKKTLKAAGFPIVLSRLFDGRVPSHQCGTARIGSDPKTAVLDPDCRSFDHDNLFVADASALPTSAAVNPALTVAALAMKAADAMRKELGA</sequence>
<organism evidence="8 9">
    <name type="scientific">Martelella lutilitoris</name>
    <dbReference type="NCBI Taxonomy" id="2583532"/>
    <lineage>
        <taxon>Bacteria</taxon>
        <taxon>Pseudomonadati</taxon>
        <taxon>Pseudomonadota</taxon>
        <taxon>Alphaproteobacteria</taxon>
        <taxon>Hyphomicrobiales</taxon>
        <taxon>Aurantimonadaceae</taxon>
        <taxon>Martelella</taxon>
    </lineage>
</organism>
<evidence type="ECO:0000256" key="1">
    <source>
        <dbReference type="ARBA" id="ARBA00001974"/>
    </source>
</evidence>
<dbReference type="Pfam" id="PF13450">
    <property type="entry name" value="NAD_binding_8"/>
    <property type="match status" value="1"/>
</dbReference>
<keyword evidence="5" id="KW-0560">Oxidoreductase</keyword>
<evidence type="ECO:0000259" key="7">
    <source>
        <dbReference type="Pfam" id="PF05199"/>
    </source>
</evidence>
<evidence type="ECO:0000256" key="4">
    <source>
        <dbReference type="ARBA" id="ARBA00022827"/>
    </source>
</evidence>
<dbReference type="PANTHER" id="PTHR42784:SF1">
    <property type="entry name" value="PYRANOSE 2-OXIDASE"/>
    <property type="match status" value="1"/>
</dbReference>
<dbReference type="RefSeq" id="WP_138746816.1">
    <property type="nucleotide sequence ID" value="NZ_VCLB01000001.1"/>
</dbReference>
<dbReference type="InterPro" id="IPR051473">
    <property type="entry name" value="P2Ox-like"/>
</dbReference>
<dbReference type="Pfam" id="PF05199">
    <property type="entry name" value="GMC_oxred_C"/>
    <property type="match status" value="1"/>
</dbReference>
<dbReference type="AlphaFoldDB" id="A0A5C4JWW0"/>
<evidence type="ECO:0000313" key="8">
    <source>
        <dbReference type="EMBL" id="TNB49774.1"/>
    </source>
</evidence>
<comment type="cofactor">
    <cofactor evidence="1">
        <name>FAD</name>
        <dbReference type="ChEBI" id="CHEBI:57692"/>
    </cofactor>
</comment>
<dbReference type="InterPro" id="IPR007867">
    <property type="entry name" value="GMC_OxRtase_C"/>
</dbReference>
<accession>A0A5C4JWW0</accession>
<keyword evidence="9" id="KW-1185">Reference proteome</keyword>
<dbReference type="SUPFAM" id="SSF51905">
    <property type="entry name" value="FAD/NAD(P)-binding domain"/>
    <property type="match status" value="1"/>
</dbReference>
<dbReference type="Proteomes" id="UP000307874">
    <property type="component" value="Unassembled WGS sequence"/>
</dbReference>
<name>A0A5C4JWW0_9HYPH</name>
<dbReference type="PANTHER" id="PTHR42784">
    <property type="entry name" value="PYRANOSE 2-OXIDASE"/>
    <property type="match status" value="1"/>
</dbReference>
<comment type="similarity">
    <text evidence="2">Belongs to the GMC oxidoreductase family.</text>
</comment>
<reference evidence="8 9" key="2">
    <citation type="submission" date="2019-06" db="EMBL/GenBank/DDBJ databases">
        <title>Martelella lutilitoris sp. nov., isolated from a tidal mudflat.</title>
        <authorList>
            <person name="Kim Y.-J."/>
        </authorList>
    </citation>
    <scope>NUCLEOTIDE SEQUENCE [LARGE SCALE GENOMIC DNA]</scope>
    <source>
        <strain evidence="8 9">GH2-6</strain>
    </source>
</reference>
<dbReference type="EMBL" id="VCLB01000001">
    <property type="protein sequence ID" value="TNB49774.1"/>
    <property type="molecule type" value="Genomic_DNA"/>
</dbReference>
<dbReference type="InterPro" id="IPR000172">
    <property type="entry name" value="GMC_OxRdtase_N"/>
</dbReference>
<dbReference type="Pfam" id="PF00732">
    <property type="entry name" value="GMC_oxred_N"/>
    <property type="match status" value="1"/>
</dbReference>
<keyword evidence="3" id="KW-0285">Flavoprotein</keyword>
<evidence type="ECO:0000259" key="6">
    <source>
        <dbReference type="Pfam" id="PF00732"/>
    </source>
</evidence>
<evidence type="ECO:0000256" key="3">
    <source>
        <dbReference type="ARBA" id="ARBA00022630"/>
    </source>
</evidence>
<dbReference type="InterPro" id="IPR036188">
    <property type="entry name" value="FAD/NAD-bd_sf"/>
</dbReference>
<keyword evidence="4" id="KW-0274">FAD</keyword>
<protein>
    <submittedName>
        <fullName evidence="8">GMC family oxidoreductase</fullName>
    </submittedName>
</protein>
<dbReference type="GO" id="GO:0050660">
    <property type="term" value="F:flavin adenine dinucleotide binding"/>
    <property type="evidence" value="ECO:0007669"/>
    <property type="project" value="InterPro"/>
</dbReference>
<dbReference type="OrthoDB" id="9798604at2"/>
<comment type="caution">
    <text evidence="8">The sequence shown here is derived from an EMBL/GenBank/DDBJ whole genome shotgun (WGS) entry which is preliminary data.</text>
</comment>
<gene>
    <name evidence="8" type="ORF">FF124_02100</name>
</gene>
<evidence type="ECO:0000313" key="9">
    <source>
        <dbReference type="Proteomes" id="UP000307874"/>
    </source>
</evidence>
<feature type="domain" description="Glucose-methanol-choline oxidoreductase C-terminal" evidence="7">
    <location>
        <begin position="428"/>
        <end position="481"/>
    </location>
</feature>
<proteinExistence type="inferred from homology"/>
<dbReference type="Gene3D" id="3.50.50.60">
    <property type="entry name" value="FAD/NAD(P)-binding domain"/>
    <property type="match status" value="2"/>
</dbReference>